<proteinExistence type="predicted"/>
<dbReference type="VEuPathDB" id="VectorBase:MDOMA2_010100"/>
<dbReference type="GO" id="GO:0005886">
    <property type="term" value="C:plasma membrane"/>
    <property type="evidence" value="ECO:0007669"/>
    <property type="project" value="UniProtKB-SubCell"/>
</dbReference>
<dbReference type="PANTHER" id="PTHR42643">
    <property type="entry name" value="IONOTROPIC RECEPTOR 20A-RELATED"/>
    <property type="match status" value="1"/>
</dbReference>
<sequence>MAASNKLTENLQKELQKSNEIKFQLKQFLYRVDRESRFDSCVLMGREDNIKDTLVAEVLQKDMGKTLLSYSFPHSFCNSCIKLNKNFLVFIFWRYGDEEKYGKYLSMVLEYKRQNRIILLAPESLSNLYAGIVARHMFAACPKFKMINVVILLGNYYETKLFYAFEMFPHVEMVKKSFSHDAETVQIFPNKFLNLHGHKIRTFPDQMIPRSVVYRDQKGLPRIKGYLVSFLETFAKSINGSLWWPMYIKDDKPVFYQNIFDMAKTDSFDIPAALVPALYANSSKIMSHSYEVRAWCIMVPVENPQSYEDMGYHEKRKNVIFIIILTLQNVSTMQLYEILQHNVALAQAEQGLWLKLLRQIDQEENFEIALVVGEMKKDFLEILLELQLDKSVLINEDFAEDFNMDSMNSKFITIVVLPMTMEISEFTESLANKLDLRRNNPVIVILEQHRGNVEQNDIELLFRQFIFYKMLNVLVLLQDFAMTQMLYTFKVFPEFKLQIQKLENFENLLPSKMDNVYGKVLRTIPDQVMPRSVVYTDQCGKLQVTGYIAQFIRMFARYINSTLKFPDDMIPGNTLFYRDFVNWTQMELLDLPCSITPLMSGETVSRMSYTYEVLSWCLMIPEEEPLTYQDFLKGFLTLQMLVGIFVMDVIFTTLLTLSQQLMYYRKYHTFDVEISNILINPQVILAHLGSSFKLNAYPGLSLRIIYVALFVSGLLYTTAFSVQLNAFLTRPTVQSITSLEDMLKYRITILTAKNEYTTLMKLSGDHFIPYLSLFKVIESYTEFADMRTAFNRSYAYPVTSSVWHVYATRQKLFSQPMFRRTDACFKSLDLMAFVLPRNSIYKQKLDILIARVSDMGLISFWLKNNFYDLVKIGKFSFEDLSKSEAVTSYIKMEDFYYVVTSLIKAFSFSFIVFVMELSWFYGSVI</sequence>
<evidence type="ECO:0000256" key="7">
    <source>
        <dbReference type="ARBA" id="ARBA00023180"/>
    </source>
</evidence>
<evidence type="ECO:0000256" key="1">
    <source>
        <dbReference type="ARBA" id="ARBA00004651"/>
    </source>
</evidence>
<dbReference type="VEuPathDB" id="VectorBase:MDOA000971"/>
<dbReference type="SUPFAM" id="SSF53850">
    <property type="entry name" value="Periplasmic binding protein-like II"/>
    <property type="match status" value="1"/>
</dbReference>
<evidence type="ECO:0000256" key="4">
    <source>
        <dbReference type="ARBA" id="ARBA00022989"/>
    </source>
</evidence>
<keyword evidence="7" id="KW-0325">Glycoprotein</keyword>
<comment type="subcellular location">
    <subcellularLocation>
        <location evidence="1">Cell membrane</location>
        <topology evidence="1">Multi-pass membrane protein</topology>
    </subcellularLocation>
</comment>
<reference evidence="8" key="1">
    <citation type="submission" date="2020-05" db="UniProtKB">
        <authorList>
            <consortium name="EnsemblMetazoa"/>
        </authorList>
    </citation>
    <scope>IDENTIFICATION</scope>
    <source>
        <strain evidence="8">Aabys</strain>
    </source>
</reference>
<dbReference type="eggNOG" id="ENOG502T9DW">
    <property type="taxonomic scope" value="Eukaryota"/>
</dbReference>
<accession>A0A1I8M3T3</accession>
<dbReference type="EnsemblMetazoa" id="MDOA000971-RB">
    <property type="protein sequence ID" value="MDOA000971-PB"/>
    <property type="gene ID" value="MDOA000971"/>
</dbReference>
<evidence type="ECO:0000256" key="6">
    <source>
        <dbReference type="ARBA" id="ARBA00023170"/>
    </source>
</evidence>
<evidence type="ECO:0000313" key="8">
    <source>
        <dbReference type="EnsemblMetazoa" id="MDOA000971-PB"/>
    </source>
</evidence>
<keyword evidence="2" id="KW-1003">Cell membrane</keyword>
<protein>
    <submittedName>
        <fullName evidence="8">Uncharacterized protein</fullName>
    </submittedName>
</protein>
<evidence type="ECO:0000256" key="3">
    <source>
        <dbReference type="ARBA" id="ARBA00022692"/>
    </source>
</evidence>
<dbReference type="InterPro" id="IPR052192">
    <property type="entry name" value="Insect_Ionotropic_Sensory_Rcpt"/>
</dbReference>
<keyword evidence="4" id="KW-1133">Transmembrane helix</keyword>
<dbReference type="PANTHER" id="PTHR42643:SF41">
    <property type="entry name" value="IONOTROPIC RECEPTOR 20A-RELATED"/>
    <property type="match status" value="1"/>
</dbReference>
<dbReference type="AlphaFoldDB" id="A0A1I8M3T3"/>
<keyword evidence="6" id="KW-0675">Receptor</keyword>
<name>A0A1I8M3T3_MUSDO</name>
<keyword evidence="5" id="KW-0472">Membrane</keyword>
<organism evidence="8">
    <name type="scientific">Musca domestica</name>
    <name type="common">House fly</name>
    <dbReference type="NCBI Taxonomy" id="7370"/>
    <lineage>
        <taxon>Eukaryota</taxon>
        <taxon>Metazoa</taxon>
        <taxon>Ecdysozoa</taxon>
        <taxon>Arthropoda</taxon>
        <taxon>Hexapoda</taxon>
        <taxon>Insecta</taxon>
        <taxon>Pterygota</taxon>
        <taxon>Neoptera</taxon>
        <taxon>Endopterygota</taxon>
        <taxon>Diptera</taxon>
        <taxon>Brachycera</taxon>
        <taxon>Muscomorpha</taxon>
        <taxon>Muscoidea</taxon>
        <taxon>Muscidae</taxon>
        <taxon>Musca</taxon>
    </lineage>
</organism>
<dbReference type="VEuPathDB" id="VectorBase:MDOMA2_002351"/>
<evidence type="ECO:0000256" key="2">
    <source>
        <dbReference type="ARBA" id="ARBA00022475"/>
    </source>
</evidence>
<keyword evidence="3" id="KW-0812">Transmembrane</keyword>
<evidence type="ECO:0000256" key="5">
    <source>
        <dbReference type="ARBA" id="ARBA00023136"/>
    </source>
</evidence>